<organism evidence="2 3">
    <name type="scientific">Cotesia glomerata</name>
    <name type="common">Lepidopteran parasitic wasp</name>
    <name type="synonym">Apanteles glomeratus</name>
    <dbReference type="NCBI Taxonomy" id="32391"/>
    <lineage>
        <taxon>Eukaryota</taxon>
        <taxon>Metazoa</taxon>
        <taxon>Ecdysozoa</taxon>
        <taxon>Arthropoda</taxon>
        <taxon>Hexapoda</taxon>
        <taxon>Insecta</taxon>
        <taxon>Pterygota</taxon>
        <taxon>Neoptera</taxon>
        <taxon>Endopterygota</taxon>
        <taxon>Hymenoptera</taxon>
        <taxon>Apocrita</taxon>
        <taxon>Ichneumonoidea</taxon>
        <taxon>Braconidae</taxon>
        <taxon>Microgastrinae</taxon>
        <taxon>Cotesia</taxon>
    </lineage>
</organism>
<dbReference type="GO" id="GO:0003677">
    <property type="term" value="F:DNA binding"/>
    <property type="evidence" value="ECO:0007669"/>
    <property type="project" value="InterPro"/>
</dbReference>
<dbReference type="Proteomes" id="UP000826195">
    <property type="component" value="Unassembled WGS sequence"/>
</dbReference>
<sequence>MDPILSWRAMEQITEQGLKVEKPNLQFLGFKKVMCADKERYRVFLNDGITGNSFAMLAPELNHLITNNILTMYSIIQINRYGLSEAKKGDEIINVMVILDLKIQRPGREVPGEINFASE</sequence>
<feature type="domain" description="Replication factor-A protein 1 N-terminal" evidence="1">
    <location>
        <begin position="7"/>
        <end position="96"/>
    </location>
</feature>
<dbReference type="GO" id="GO:0006260">
    <property type="term" value="P:DNA replication"/>
    <property type="evidence" value="ECO:0007669"/>
    <property type="project" value="InterPro"/>
</dbReference>
<proteinExistence type="predicted"/>
<evidence type="ECO:0000313" key="3">
    <source>
        <dbReference type="Proteomes" id="UP000826195"/>
    </source>
</evidence>
<dbReference type="InterPro" id="IPR007199">
    <property type="entry name" value="Rep_factor-A_N"/>
</dbReference>
<dbReference type="AlphaFoldDB" id="A0AAV7I6K3"/>
<name>A0AAV7I6K3_COTGL</name>
<dbReference type="EMBL" id="JAHXZJ010002237">
    <property type="protein sequence ID" value="KAH0546984.1"/>
    <property type="molecule type" value="Genomic_DNA"/>
</dbReference>
<protein>
    <recommendedName>
        <fullName evidence="1">Replication factor-A protein 1 N-terminal domain-containing protein</fullName>
    </recommendedName>
</protein>
<accession>A0AAV7I6K3</accession>
<dbReference type="Pfam" id="PF04057">
    <property type="entry name" value="Rep-A_N"/>
    <property type="match status" value="1"/>
</dbReference>
<dbReference type="GO" id="GO:0005634">
    <property type="term" value="C:nucleus"/>
    <property type="evidence" value="ECO:0007669"/>
    <property type="project" value="InterPro"/>
</dbReference>
<comment type="caution">
    <text evidence="2">The sequence shown here is derived from an EMBL/GenBank/DDBJ whole genome shotgun (WGS) entry which is preliminary data.</text>
</comment>
<gene>
    <name evidence="2" type="ORF">KQX54_016579</name>
</gene>
<evidence type="ECO:0000259" key="1">
    <source>
        <dbReference type="Pfam" id="PF04057"/>
    </source>
</evidence>
<dbReference type="SUPFAM" id="SSF50249">
    <property type="entry name" value="Nucleic acid-binding proteins"/>
    <property type="match status" value="1"/>
</dbReference>
<dbReference type="InterPro" id="IPR012340">
    <property type="entry name" value="NA-bd_OB-fold"/>
</dbReference>
<reference evidence="2 3" key="1">
    <citation type="journal article" date="2021" name="J. Hered.">
        <title>A chromosome-level genome assembly of the parasitoid wasp, Cotesia glomerata (Hymenoptera: Braconidae).</title>
        <authorList>
            <person name="Pinto B.J."/>
            <person name="Weis J.J."/>
            <person name="Gamble T."/>
            <person name="Ode P.J."/>
            <person name="Paul R."/>
            <person name="Zaspel J.M."/>
        </authorList>
    </citation>
    <scope>NUCLEOTIDE SEQUENCE [LARGE SCALE GENOMIC DNA]</scope>
    <source>
        <strain evidence="2">CgM1</strain>
    </source>
</reference>
<evidence type="ECO:0000313" key="2">
    <source>
        <dbReference type="EMBL" id="KAH0546984.1"/>
    </source>
</evidence>
<dbReference type="Gene3D" id="2.40.50.140">
    <property type="entry name" value="Nucleic acid-binding proteins"/>
    <property type="match status" value="1"/>
</dbReference>
<keyword evidence="3" id="KW-1185">Reference proteome</keyword>